<reference evidence="1" key="2">
    <citation type="journal article" date="2015" name="Fish Shellfish Immunol.">
        <title>Early steps in the European eel (Anguilla anguilla)-Vibrio vulnificus interaction in the gills: Role of the RtxA13 toxin.</title>
        <authorList>
            <person name="Callol A."/>
            <person name="Pajuelo D."/>
            <person name="Ebbesson L."/>
            <person name="Teles M."/>
            <person name="MacKenzie S."/>
            <person name="Amaro C."/>
        </authorList>
    </citation>
    <scope>NUCLEOTIDE SEQUENCE</scope>
</reference>
<proteinExistence type="predicted"/>
<accession>A0A0E9UXJ6</accession>
<reference evidence="1" key="1">
    <citation type="submission" date="2014-11" db="EMBL/GenBank/DDBJ databases">
        <authorList>
            <person name="Amaro Gonzalez C."/>
        </authorList>
    </citation>
    <scope>NUCLEOTIDE SEQUENCE</scope>
</reference>
<sequence length="34" mass="4066">MEQMYTCILQYIPGLPEMWAELPIWLLGNLKEIK</sequence>
<protein>
    <submittedName>
        <fullName evidence="1">Uncharacterized protein</fullName>
    </submittedName>
</protein>
<name>A0A0E9UXJ6_ANGAN</name>
<evidence type="ECO:0000313" key="1">
    <source>
        <dbReference type="EMBL" id="JAH70532.1"/>
    </source>
</evidence>
<dbReference type="EMBL" id="GBXM01038045">
    <property type="protein sequence ID" value="JAH70532.1"/>
    <property type="molecule type" value="Transcribed_RNA"/>
</dbReference>
<organism evidence="1">
    <name type="scientific">Anguilla anguilla</name>
    <name type="common">European freshwater eel</name>
    <name type="synonym">Muraena anguilla</name>
    <dbReference type="NCBI Taxonomy" id="7936"/>
    <lineage>
        <taxon>Eukaryota</taxon>
        <taxon>Metazoa</taxon>
        <taxon>Chordata</taxon>
        <taxon>Craniata</taxon>
        <taxon>Vertebrata</taxon>
        <taxon>Euteleostomi</taxon>
        <taxon>Actinopterygii</taxon>
        <taxon>Neopterygii</taxon>
        <taxon>Teleostei</taxon>
        <taxon>Anguilliformes</taxon>
        <taxon>Anguillidae</taxon>
        <taxon>Anguilla</taxon>
    </lineage>
</organism>
<dbReference type="AlphaFoldDB" id="A0A0E9UXJ6"/>